<sequence length="261" mass="29195">MESNPITTRLTLRSVQAFHRQQHVKHYVVVGGSSTIAQAIISELIEQDSSIKVIVISRSSCPDKLNIAQVHWTQSQYDEQSLSQWIKDYRDQNIVGVFICNGQLQSTTKRAEKSLSEFNCDSFLQSMTINCAIPLLALQQVILQISPQQRTTIVVFNARVGSISDNNLGGWYSYRAAKAALNMALKTAAIEFARTHKHLSLISFHPGTIDSPLSRPYQSRLKKGQLRLASDLAKQLLLIVKLSPANGELSFIDWRGDTIGW</sequence>
<name>A0A420EHY4_9ALTE</name>
<dbReference type="SUPFAM" id="SSF51735">
    <property type="entry name" value="NAD(P)-binding Rossmann-fold domains"/>
    <property type="match status" value="1"/>
</dbReference>
<dbReference type="PANTHER" id="PTHR43544">
    <property type="entry name" value="SHORT-CHAIN DEHYDROGENASE/REDUCTASE"/>
    <property type="match status" value="1"/>
</dbReference>
<accession>A0A420EHY4</accession>
<evidence type="ECO:0000313" key="1">
    <source>
        <dbReference type="EMBL" id="RKF20309.1"/>
    </source>
</evidence>
<proteinExistence type="predicted"/>
<dbReference type="Proteomes" id="UP000286482">
    <property type="component" value="Unassembled WGS sequence"/>
</dbReference>
<dbReference type="Gene3D" id="3.40.50.720">
    <property type="entry name" value="NAD(P)-binding Rossmann-like Domain"/>
    <property type="match status" value="1"/>
</dbReference>
<protein>
    <submittedName>
        <fullName evidence="1">SDR family NAD(P)-dependent oxidoreductase</fullName>
    </submittedName>
</protein>
<reference evidence="1 2" key="1">
    <citation type="submission" date="2018-09" db="EMBL/GenBank/DDBJ databases">
        <authorList>
            <person name="Wang Z."/>
        </authorList>
    </citation>
    <scope>NUCLEOTIDE SEQUENCE [LARGE SCALE GENOMIC DNA]</scope>
    <source>
        <strain evidence="1 2">ALS 81</strain>
    </source>
</reference>
<dbReference type="InterPro" id="IPR002347">
    <property type="entry name" value="SDR_fam"/>
</dbReference>
<dbReference type="AlphaFoldDB" id="A0A420EHY4"/>
<dbReference type="PANTHER" id="PTHR43544:SF12">
    <property type="entry name" value="NAD(P)-BINDING ROSSMANN-FOLD SUPERFAMILY PROTEIN"/>
    <property type="match status" value="1"/>
</dbReference>
<dbReference type="InterPro" id="IPR051468">
    <property type="entry name" value="Fungal_SecMetab_SDRs"/>
</dbReference>
<organism evidence="1 2">
    <name type="scientific">Alginatibacterium sediminis</name>
    <dbReference type="NCBI Taxonomy" id="2164068"/>
    <lineage>
        <taxon>Bacteria</taxon>
        <taxon>Pseudomonadati</taxon>
        <taxon>Pseudomonadota</taxon>
        <taxon>Gammaproteobacteria</taxon>
        <taxon>Alteromonadales</taxon>
        <taxon>Alteromonadaceae</taxon>
        <taxon>Alginatibacterium</taxon>
    </lineage>
</organism>
<dbReference type="GO" id="GO:0016491">
    <property type="term" value="F:oxidoreductase activity"/>
    <property type="evidence" value="ECO:0007669"/>
    <property type="project" value="TreeGrafter"/>
</dbReference>
<keyword evidence="2" id="KW-1185">Reference proteome</keyword>
<gene>
    <name evidence="1" type="ORF">DBZ36_07660</name>
</gene>
<dbReference type="InterPro" id="IPR036291">
    <property type="entry name" value="NAD(P)-bd_dom_sf"/>
</dbReference>
<dbReference type="Pfam" id="PF00106">
    <property type="entry name" value="adh_short"/>
    <property type="match status" value="1"/>
</dbReference>
<evidence type="ECO:0000313" key="2">
    <source>
        <dbReference type="Proteomes" id="UP000286482"/>
    </source>
</evidence>
<dbReference type="PRINTS" id="PR00081">
    <property type="entry name" value="GDHRDH"/>
</dbReference>
<comment type="caution">
    <text evidence="1">The sequence shown here is derived from an EMBL/GenBank/DDBJ whole genome shotgun (WGS) entry which is preliminary data.</text>
</comment>
<dbReference type="GO" id="GO:0005737">
    <property type="term" value="C:cytoplasm"/>
    <property type="evidence" value="ECO:0007669"/>
    <property type="project" value="TreeGrafter"/>
</dbReference>
<dbReference type="EMBL" id="RAQO01000004">
    <property type="protein sequence ID" value="RKF20309.1"/>
    <property type="molecule type" value="Genomic_DNA"/>
</dbReference>